<sequence>MSQHTFDLAELRELETALGNLITYCTDLETHAAGATAAANAQWAGVASVEFLGLVGTWQIGATAIKTHAEDLKKWVGEAASVYEAAQNDNRTMWASA</sequence>
<dbReference type="KEGG" id="mlz:F6J85_03930"/>
<organism evidence="1 2">
    <name type="scientific">Microbacterium lushaniae</name>
    <dbReference type="NCBI Taxonomy" id="2614639"/>
    <lineage>
        <taxon>Bacteria</taxon>
        <taxon>Bacillati</taxon>
        <taxon>Actinomycetota</taxon>
        <taxon>Actinomycetes</taxon>
        <taxon>Micrococcales</taxon>
        <taxon>Microbacteriaceae</taxon>
        <taxon>Microbacterium</taxon>
    </lineage>
</organism>
<dbReference type="SUPFAM" id="SSF140453">
    <property type="entry name" value="EsxAB dimer-like"/>
    <property type="match status" value="1"/>
</dbReference>
<dbReference type="EMBL" id="CP044232">
    <property type="protein sequence ID" value="QEW02328.1"/>
    <property type="molecule type" value="Genomic_DNA"/>
</dbReference>
<proteinExistence type="predicted"/>
<evidence type="ECO:0000313" key="1">
    <source>
        <dbReference type="EMBL" id="QEW02328.1"/>
    </source>
</evidence>
<accession>A0A5J6L1G1</accession>
<reference evidence="2" key="1">
    <citation type="submission" date="2019-09" db="EMBL/GenBank/DDBJ databases">
        <title>Mumia zhuanghuii sp. nov. isolated from the intestinal contents of plateau pika (Ochotona curzoniae) in the Qinghai-Tibet plateau of China.</title>
        <authorList>
            <person name="Tian Z."/>
        </authorList>
    </citation>
    <scope>NUCLEOTIDE SEQUENCE [LARGE SCALE GENOMIC DNA]</scope>
    <source>
        <strain evidence="2">L-031</strain>
    </source>
</reference>
<dbReference type="Proteomes" id="UP000325516">
    <property type="component" value="Chromosome"/>
</dbReference>
<evidence type="ECO:0000313" key="2">
    <source>
        <dbReference type="Proteomes" id="UP000325516"/>
    </source>
</evidence>
<keyword evidence="2" id="KW-1185">Reference proteome</keyword>
<protein>
    <submittedName>
        <fullName evidence="1">Uncharacterized protein</fullName>
    </submittedName>
</protein>
<gene>
    <name evidence="1" type="ORF">F6J85_03930</name>
</gene>
<dbReference type="InterPro" id="IPR036689">
    <property type="entry name" value="ESAT-6-like_sf"/>
</dbReference>
<dbReference type="AlphaFoldDB" id="A0A5J6L1G1"/>
<dbReference type="RefSeq" id="WP_150923915.1">
    <property type="nucleotide sequence ID" value="NZ_CP044232.1"/>
</dbReference>
<dbReference type="Gene3D" id="1.10.287.1060">
    <property type="entry name" value="ESAT-6-like"/>
    <property type="match status" value="1"/>
</dbReference>
<name>A0A5J6L1G1_9MICO</name>